<name>A0A8S1H178_9PELO</name>
<dbReference type="AlphaFoldDB" id="A0A8S1H178"/>
<comment type="similarity">
    <text evidence="3">Belongs to the RNase PH family.</text>
</comment>
<proteinExistence type="inferred from homology"/>
<evidence type="ECO:0000256" key="4">
    <source>
        <dbReference type="ARBA" id="ARBA00022490"/>
    </source>
</evidence>
<dbReference type="SUPFAM" id="SSF54211">
    <property type="entry name" value="Ribosomal protein S5 domain 2-like"/>
    <property type="match status" value="1"/>
</dbReference>
<evidence type="ECO:0000256" key="5">
    <source>
        <dbReference type="ARBA" id="ARBA00022552"/>
    </source>
</evidence>
<dbReference type="OrthoDB" id="45882at2759"/>
<evidence type="ECO:0000313" key="10">
    <source>
        <dbReference type="Proteomes" id="UP000835052"/>
    </source>
</evidence>
<dbReference type="EMBL" id="CAJGYM010000008">
    <property type="protein sequence ID" value="CAD6188458.1"/>
    <property type="molecule type" value="Genomic_DNA"/>
</dbReference>
<evidence type="ECO:0000256" key="2">
    <source>
        <dbReference type="ARBA" id="ARBA00004604"/>
    </source>
</evidence>
<dbReference type="GO" id="GO:0016075">
    <property type="term" value="P:rRNA catabolic process"/>
    <property type="evidence" value="ECO:0007669"/>
    <property type="project" value="TreeGrafter"/>
</dbReference>
<keyword evidence="8" id="KW-0539">Nucleus</keyword>
<dbReference type="GO" id="GO:0000177">
    <property type="term" value="C:cytoplasmic exosome (RNase complex)"/>
    <property type="evidence" value="ECO:0007669"/>
    <property type="project" value="TreeGrafter"/>
</dbReference>
<dbReference type="GO" id="GO:0034473">
    <property type="term" value="P:U1 snRNA 3'-end processing"/>
    <property type="evidence" value="ECO:0007669"/>
    <property type="project" value="TreeGrafter"/>
</dbReference>
<dbReference type="GO" id="GO:0005730">
    <property type="term" value="C:nucleolus"/>
    <property type="evidence" value="ECO:0007669"/>
    <property type="project" value="UniProtKB-SubCell"/>
</dbReference>
<evidence type="ECO:0000256" key="3">
    <source>
        <dbReference type="ARBA" id="ARBA00006678"/>
    </source>
</evidence>
<dbReference type="GO" id="GO:0034476">
    <property type="term" value="P:U5 snRNA 3'-end processing"/>
    <property type="evidence" value="ECO:0007669"/>
    <property type="project" value="TreeGrafter"/>
</dbReference>
<evidence type="ECO:0000313" key="9">
    <source>
        <dbReference type="EMBL" id="CAD6188458.1"/>
    </source>
</evidence>
<sequence>MTASTALLKIVDPKNYYESYLSAGVYPEGRSLRSFPRLSFKQGECGGVGSSLVSSGGVTVSCSIEASVSLCNDLRLITASVAPTTQLSEKESNEITSCLIRLLDQGSFVSKEALRCKNVDGEDLPLTWNLEVVIKIMSADGCLMDAIICSVVTALRNVKLPLIRLNHLLEDESSIEKNQILIERQSVSLNDVHVLMCCTFGLFLTKAGEEIVLCAPNSDELNNCAAKYVMIVSGEEEIVLLTGNGSSKVFDNLRIFNSICSKRWKLFKDALDKPS</sequence>
<comment type="subcellular location">
    <subcellularLocation>
        <location evidence="1">Cytoplasm</location>
    </subcellularLocation>
    <subcellularLocation>
        <location evidence="2">Nucleus</location>
        <location evidence="2">Nucleolus</location>
    </subcellularLocation>
</comment>
<keyword evidence="6" id="KW-0271">Exosome</keyword>
<dbReference type="InterPro" id="IPR050590">
    <property type="entry name" value="Exosome_comp_Rrp42_subfam"/>
</dbReference>
<dbReference type="GO" id="GO:0071028">
    <property type="term" value="P:nuclear mRNA surveillance"/>
    <property type="evidence" value="ECO:0007669"/>
    <property type="project" value="TreeGrafter"/>
</dbReference>
<evidence type="ECO:0000256" key="1">
    <source>
        <dbReference type="ARBA" id="ARBA00004496"/>
    </source>
</evidence>
<dbReference type="GO" id="GO:0035925">
    <property type="term" value="F:mRNA 3'-UTR AU-rich region binding"/>
    <property type="evidence" value="ECO:0007669"/>
    <property type="project" value="TreeGrafter"/>
</dbReference>
<reference evidence="9" key="1">
    <citation type="submission" date="2020-10" db="EMBL/GenBank/DDBJ databases">
        <authorList>
            <person name="Kikuchi T."/>
        </authorList>
    </citation>
    <scope>NUCLEOTIDE SEQUENCE</scope>
    <source>
        <strain evidence="9">NKZ352</strain>
    </source>
</reference>
<evidence type="ECO:0000256" key="6">
    <source>
        <dbReference type="ARBA" id="ARBA00022835"/>
    </source>
</evidence>
<protein>
    <recommendedName>
        <fullName evidence="11">Ribosomal RNA-processing protein 43</fullName>
    </recommendedName>
</protein>
<dbReference type="GO" id="GO:0034475">
    <property type="term" value="P:U4 snRNA 3'-end processing"/>
    <property type="evidence" value="ECO:0007669"/>
    <property type="project" value="TreeGrafter"/>
</dbReference>
<evidence type="ECO:0000256" key="8">
    <source>
        <dbReference type="ARBA" id="ARBA00023242"/>
    </source>
</evidence>
<keyword evidence="7" id="KW-0694">RNA-binding</keyword>
<dbReference type="InterPro" id="IPR020568">
    <property type="entry name" value="Ribosomal_Su5_D2-typ_SF"/>
</dbReference>
<dbReference type="GO" id="GO:0000467">
    <property type="term" value="P:exonucleolytic trimming to generate mature 3'-end of 5.8S rRNA from tricistronic rRNA transcript (SSU-rRNA, 5.8S rRNA, LSU-rRNA)"/>
    <property type="evidence" value="ECO:0007669"/>
    <property type="project" value="TreeGrafter"/>
</dbReference>
<keyword evidence="10" id="KW-1185">Reference proteome</keyword>
<comment type="caution">
    <text evidence="9">The sequence shown here is derived from an EMBL/GenBank/DDBJ whole genome shotgun (WGS) entry which is preliminary data.</text>
</comment>
<dbReference type="PANTHER" id="PTHR11097:SF9">
    <property type="entry name" value="EXOSOME COMPLEX COMPONENT RRP43"/>
    <property type="match status" value="1"/>
</dbReference>
<keyword evidence="4" id="KW-0963">Cytoplasm</keyword>
<dbReference type="Proteomes" id="UP000835052">
    <property type="component" value="Unassembled WGS sequence"/>
</dbReference>
<evidence type="ECO:0008006" key="11">
    <source>
        <dbReference type="Google" id="ProtNLM"/>
    </source>
</evidence>
<organism evidence="9 10">
    <name type="scientific">Caenorhabditis auriculariae</name>
    <dbReference type="NCBI Taxonomy" id="2777116"/>
    <lineage>
        <taxon>Eukaryota</taxon>
        <taxon>Metazoa</taxon>
        <taxon>Ecdysozoa</taxon>
        <taxon>Nematoda</taxon>
        <taxon>Chromadorea</taxon>
        <taxon>Rhabditida</taxon>
        <taxon>Rhabditina</taxon>
        <taxon>Rhabditomorpha</taxon>
        <taxon>Rhabditoidea</taxon>
        <taxon>Rhabditidae</taxon>
        <taxon>Peloderinae</taxon>
        <taxon>Caenorhabditis</taxon>
    </lineage>
</organism>
<evidence type="ECO:0000256" key="7">
    <source>
        <dbReference type="ARBA" id="ARBA00022884"/>
    </source>
</evidence>
<dbReference type="GO" id="GO:0000176">
    <property type="term" value="C:nuclear exosome (RNase complex)"/>
    <property type="evidence" value="ECO:0007669"/>
    <property type="project" value="TreeGrafter"/>
</dbReference>
<dbReference type="InterPro" id="IPR027408">
    <property type="entry name" value="PNPase/RNase_PH_dom_sf"/>
</dbReference>
<dbReference type="PANTHER" id="PTHR11097">
    <property type="entry name" value="EXOSOME COMPLEX EXONUCLEASE RIBOSOMAL RNA PROCESSING PROTEIN"/>
    <property type="match status" value="1"/>
</dbReference>
<accession>A0A8S1H178</accession>
<gene>
    <name evidence="9" type="ORF">CAUJ_LOCUS4377</name>
</gene>
<dbReference type="Gene3D" id="3.30.230.70">
    <property type="entry name" value="GHMP Kinase, N-terminal domain"/>
    <property type="match status" value="1"/>
</dbReference>
<dbReference type="GO" id="GO:0071035">
    <property type="term" value="P:nuclear polyadenylation-dependent rRNA catabolic process"/>
    <property type="evidence" value="ECO:0007669"/>
    <property type="project" value="TreeGrafter"/>
</dbReference>
<keyword evidence="5" id="KW-0698">rRNA processing</keyword>
<dbReference type="GO" id="GO:0071038">
    <property type="term" value="P:TRAMP-dependent tRNA surveillance pathway"/>
    <property type="evidence" value="ECO:0007669"/>
    <property type="project" value="TreeGrafter"/>
</dbReference>